<keyword evidence="1" id="KW-0175">Coiled coil</keyword>
<dbReference type="Gene3D" id="6.10.140.1230">
    <property type="match status" value="1"/>
</dbReference>
<reference evidence="3 4" key="1">
    <citation type="journal article" date="2024" name="G3 (Bethesda)">
        <title>Genome assembly of Hibiscus sabdariffa L. provides insights into metabolisms of medicinal natural products.</title>
        <authorList>
            <person name="Kim T."/>
        </authorList>
    </citation>
    <scope>NUCLEOTIDE SEQUENCE [LARGE SCALE GENOMIC DNA]</scope>
    <source>
        <strain evidence="3">TK-2024</strain>
        <tissue evidence="3">Old leaves</tissue>
    </source>
</reference>
<sequence length="347" mass="38746">MGNTDKLLNQIMELKFTSKSLQRQARKCEKEEKSEKLKVKKAMEKGNMDGARIYAENAIRKRTEQMNYLRLASRLDAVVARLDTQAKMTTINKSMANIVKSLESSLNTGNLQKMSETMDQFEKQFVNMEVQAEFMESAMAGSTSLSTPEGEVNSLMQQVADDYGLEVSVGLPQPGAHAVSTKTEEKVDEDDLSRRLAELKARGQILSLALTLIGFPGLVPVFLLQMFTDCPSGSVVTVGTGRVTLCLKKLQNWCSSFIFEEYQRFAAGFSDMMGWPGLPDRWSCSVLSVSSEFEDFAGDMLGADKVIHMRPVMASEDFAFYQEATPGYFFMLGMQDVTKPRLKCLLL</sequence>
<dbReference type="SUPFAM" id="SSF53187">
    <property type="entry name" value="Zn-dependent exopeptidases"/>
    <property type="match status" value="1"/>
</dbReference>
<keyword evidence="2" id="KW-0812">Transmembrane</keyword>
<dbReference type="PANTHER" id="PTHR10476">
    <property type="entry name" value="CHARGED MULTIVESICULAR BODY PROTEIN"/>
    <property type="match status" value="1"/>
</dbReference>
<keyword evidence="4" id="KW-1185">Reference proteome</keyword>
<evidence type="ECO:0000256" key="1">
    <source>
        <dbReference type="SAM" id="Coils"/>
    </source>
</evidence>
<gene>
    <name evidence="3" type="ORF">V6N12_039916</name>
</gene>
<keyword evidence="2" id="KW-1133">Transmembrane helix</keyword>
<keyword evidence="2" id="KW-0472">Membrane</keyword>
<feature type="transmembrane region" description="Helical" evidence="2">
    <location>
        <begin position="205"/>
        <end position="227"/>
    </location>
</feature>
<protein>
    <submittedName>
        <fullName evidence="3">Uncharacterized protein</fullName>
    </submittedName>
</protein>
<dbReference type="Gene3D" id="3.40.630.10">
    <property type="entry name" value="Zn peptidases"/>
    <property type="match status" value="1"/>
</dbReference>
<accession>A0ABR2E256</accession>
<dbReference type="Proteomes" id="UP001472677">
    <property type="component" value="Unassembled WGS sequence"/>
</dbReference>
<proteinExistence type="predicted"/>
<name>A0ABR2E256_9ROSI</name>
<evidence type="ECO:0000256" key="2">
    <source>
        <dbReference type="SAM" id="Phobius"/>
    </source>
</evidence>
<feature type="coiled-coil region" evidence="1">
    <location>
        <begin position="111"/>
        <end position="138"/>
    </location>
</feature>
<evidence type="ECO:0000313" key="3">
    <source>
        <dbReference type="EMBL" id="KAK8551268.1"/>
    </source>
</evidence>
<comment type="caution">
    <text evidence="3">The sequence shown here is derived from an EMBL/GenBank/DDBJ whole genome shotgun (WGS) entry which is preliminary data.</text>
</comment>
<evidence type="ECO:0000313" key="4">
    <source>
        <dbReference type="Proteomes" id="UP001472677"/>
    </source>
</evidence>
<organism evidence="3 4">
    <name type="scientific">Hibiscus sabdariffa</name>
    <name type="common">roselle</name>
    <dbReference type="NCBI Taxonomy" id="183260"/>
    <lineage>
        <taxon>Eukaryota</taxon>
        <taxon>Viridiplantae</taxon>
        <taxon>Streptophyta</taxon>
        <taxon>Embryophyta</taxon>
        <taxon>Tracheophyta</taxon>
        <taxon>Spermatophyta</taxon>
        <taxon>Magnoliopsida</taxon>
        <taxon>eudicotyledons</taxon>
        <taxon>Gunneridae</taxon>
        <taxon>Pentapetalae</taxon>
        <taxon>rosids</taxon>
        <taxon>malvids</taxon>
        <taxon>Malvales</taxon>
        <taxon>Malvaceae</taxon>
        <taxon>Malvoideae</taxon>
        <taxon>Hibiscus</taxon>
    </lineage>
</organism>
<dbReference type="Pfam" id="PF03357">
    <property type="entry name" value="Snf7"/>
    <property type="match status" value="1"/>
</dbReference>
<dbReference type="EMBL" id="JBBPBM010000020">
    <property type="protein sequence ID" value="KAK8551268.1"/>
    <property type="molecule type" value="Genomic_DNA"/>
</dbReference>
<dbReference type="InterPro" id="IPR005024">
    <property type="entry name" value="Snf7_fam"/>
</dbReference>